<dbReference type="SMART" id="SM01061">
    <property type="entry name" value="CAT_RBD"/>
    <property type="match status" value="1"/>
</dbReference>
<dbReference type="InterPro" id="IPR004341">
    <property type="entry name" value="CAT_RNA-bd_dom"/>
</dbReference>
<gene>
    <name evidence="3" type="ORF">G7081_06985</name>
</gene>
<dbReference type="InterPro" id="IPR050661">
    <property type="entry name" value="BglG_antiterminators"/>
</dbReference>
<dbReference type="RefSeq" id="WP_166008218.1">
    <property type="nucleotide sequence ID" value="NZ_CP049886.1"/>
</dbReference>
<proteinExistence type="predicted"/>
<dbReference type="Pfam" id="PF03123">
    <property type="entry name" value="CAT_RBD"/>
    <property type="match status" value="1"/>
</dbReference>
<keyword evidence="4" id="KW-1185">Reference proteome</keyword>
<organism evidence="3 4">
    <name type="scientific">Vagococcus coleopterorum</name>
    <dbReference type="NCBI Taxonomy" id="2714946"/>
    <lineage>
        <taxon>Bacteria</taxon>
        <taxon>Bacillati</taxon>
        <taxon>Bacillota</taxon>
        <taxon>Bacilli</taxon>
        <taxon>Lactobacillales</taxon>
        <taxon>Enterococcaceae</taxon>
        <taxon>Vagococcus</taxon>
    </lineage>
</organism>
<evidence type="ECO:0000259" key="2">
    <source>
        <dbReference type="PROSITE" id="PS51372"/>
    </source>
</evidence>
<dbReference type="PANTHER" id="PTHR30185:SF15">
    <property type="entry name" value="CRYPTIC BETA-GLUCOSIDE BGL OPERON ANTITERMINATOR"/>
    <property type="match status" value="1"/>
</dbReference>
<dbReference type="Gene3D" id="1.10.1790.10">
    <property type="entry name" value="PRD domain"/>
    <property type="match status" value="2"/>
</dbReference>
<feature type="domain" description="PRD" evidence="2">
    <location>
        <begin position="171"/>
        <end position="281"/>
    </location>
</feature>
<dbReference type="InterPro" id="IPR011608">
    <property type="entry name" value="PRD"/>
</dbReference>
<dbReference type="PROSITE" id="PS51372">
    <property type="entry name" value="PRD_2"/>
    <property type="match status" value="2"/>
</dbReference>
<reference evidence="3 4" key="1">
    <citation type="submission" date="2020-03" db="EMBL/GenBank/DDBJ databases">
        <title>Vagococcus sp. nov., isolated from beetles.</title>
        <authorList>
            <person name="Hyun D.-W."/>
            <person name="Bae J.-W."/>
        </authorList>
    </citation>
    <scope>NUCLEOTIDE SEQUENCE [LARGE SCALE GENOMIC DNA]</scope>
    <source>
        <strain evidence="3 4">HDW17A</strain>
    </source>
</reference>
<dbReference type="KEGG" id="vah:G7081_06985"/>
<evidence type="ECO:0000313" key="4">
    <source>
        <dbReference type="Proteomes" id="UP000500890"/>
    </source>
</evidence>
<feature type="domain" description="PRD" evidence="2">
    <location>
        <begin position="65"/>
        <end position="170"/>
    </location>
</feature>
<dbReference type="Proteomes" id="UP000500890">
    <property type="component" value="Chromosome"/>
</dbReference>
<protein>
    <submittedName>
        <fullName evidence="3">PRD domain-containing protein</fullName>
    </submittedName>
</protein>
<dbReference type="GO" id="GO:0003723">
    <property type="term" value="F:RNA binding"/>
    <property type="evidence" value="ECO:0007669"/>
    <property type="project" value="InterPro"/>
</dbReference>
<sequence>MLIERVVNNNVVFSRDAEGQEIIVSGRGISFNKKVGLEIDPDRVEKIFVTKDFENDSRMEAILKEIPIDYFEISNSIISFAEESLNKKLHESIYLSLSDHIYTTVSRFKEGLCLKNPMLWDIKRFYPEEFKVGKEALAIIYKKLAISLPIDEAGFISLHLVNASMDEDLETVYELTNLMQEISNIVKYHFQMDFDMESIYYHRFVTHLKFFALRLTTNKKAAANNESELLEIIKCKYINAYACVEKISEYLQNNYHYTVSDDEKLYLTIHIERLIYKTELD</sequence>
<evidence type="ECO:0000256" key="1">
    <source>
        <dbReference type="ARBA" id="ARBA00022737"/>
    </source>
</evidence>
<dbReference type="SUPFAM" id="SSF63520">
    <property type="entry name" value="PTS-regulatory domain, PRD"/>
    <property type="match status" value="2"/>
</dbReference>
<dbReference type="InterPro" id="IPR036634">
    <property type="entry name" value="PRD_sf"/>
</dbReference>
<evidence type="ECO:0000313" key="3">
    <source>
        <dbReference type="EMBL" id="QIL46830.1"/>
    </source>
</evidence>
<name>A0A6G8APC7_9ENTE</name>
<dbReference type="SUPFAM" id="SSF50151">
    <property type="entry name" value="SacY-like RNA-binding domain"/>
    <property type="match status" value="1"/>
</dbReference>
<dbReference type="PANTHER" id="PTHR30185">
    <property type="entry name" value="CRYPTIC BETA-GLUCOSIDE BGL OPERON ANTITERMINATOR"/>
    <property type="match status" value="1"/>
</dbReference>
<keyword evidence="1" id="KW-0677">Repeat</keyword>
<dbReference type="InterPro" id="IPR036650">
    <property type="entry name" value="CAT_RNA-bd_dom_sf"/>
</dbReference>
<dbReference type="NCBIfam" id="NF046042">
    <property type="entry name" value="LicT"/>
    <property type="match status" value="1"/>
</dbReference>
<dbReference type="EMBL" id="CP049886">
    <property type="protein sequence ID" value="QIL46830.1"/>
    <property type="molecule type" value="Genomic_DNA"/>
</dbReference>
<accession>A0A6G8APC7</accession>
<dbReference type="Gene3D" id="2.30.24.10">
    <property type="entry name" value="CAT RNA-binding domain"/>
    <property type="match status" value="1"/>
</dbReference>
<dbReference type="GO" id="GO:0006355">
    <property type="term" value="P:regulation of DNA-templated transcription"/>
    <property type="evidence" value="ECO:0007669"/>
    <property type="project" value="InterPro"/>
</dbReference>
<dbReference type="Pfam" id="PF00874">
    <property type="entry name" value="PRD"/>
    <property type="match status" value="2"/>
</dbReference>
<dbReference type="AlphaFoldDB" id="A0A6G8APC7"/>